<dbReference type="Gene3D" id="3.40.50.300">
    <property type="entry name" value="P-loop containing nucleotide triphosphate hydrolases"/>
    <property type="match status" value="1"/>
</dbReference>
<dbReference type="SUPFAM" id="SSF52540">
    <property type="entry name" value="P-loop containing nucleoside triphosphate hydrolases"/>
    <property type="match status" value="1"/>
</dbReference>
<keyword evidence="2" id="KW-1185">Reference proteome</keyword>
<evidence type="ECO:0008006" key="3">
    <source>
        <dbReference type="Google" id="ProtNLM"/>
    </source>
</evidence>
<protein>
    <recommendedName>
        <fullName evidence="3">Protein ImuA</fullName>
    </recommendedName>
</protein>
<accession>A0A4R0PFS5</accession>
<dbReference type="InterPro" id="IPR027417">
    <property type="entry name" value="P-loop_NTPase"/>
</dbReference>
<reference evidence="1 2" key="1">
    <citation type="journal article" date="2015" name="Antonie Van Leeuwenhoek">
        <title>Oricola cellulosilytica gen. nov., sp. nov., a cellulose-degrading bacterium of the family Phyllobacteriaceae isolated from surface seashore water, and emended descriptions of Mesorhizobium loti and Phyllobacterium myrsinacearum.</title>
        <authorList>
            <person name="Hameed A."/>
            <person name="Shahina M."/>
            <person name="Lai W.A."/>
            <person name="Lin S.Y."/>
            <person name="Young L.S."/>
            <person name="Liu Y.C."/>
            <person name="Hsu Y.H."/>
            <person name="Young C.C."/>
        </authorList>
    </citation>
    <scope>NUCLEOTIDE SEQUENCE [LARGE SCALE GENOMIC DNA]</scope>
    <source>
        <strain evidence="1 2">KCTC 52183</strain>
    </source>
</reference>
<comment type="caution">
    <text evidence="1">The sequence shown here is derived from an EMBL/GenBank/DDBJ whole genome shotgun (WGS) entry which is preliminary data.</text>
</comment>
<name>A0A4R0PFS5_9HYPH</name>
<evidence type="ECO:0000313" key="1">
    <source>
        <dbReference type="EMBL" id="TCD16705.1"/>
    </source>
</evidence>
<sequence length="216" mass="23567">MRRGETLRPFPKPQLAELMGATRDAGAAGFALAQIPAGKPVLWVQDRMCAEEMGRPYGQGLERFGADRHKLIAVCASDAAGVLWAMEEGLKCSALAAVIGEIWGDPAALDFTATKRLAMRSERTGIQVFLIRFAAGSSLSAARSRWRVTSSISAPHPYDPQAPGVPRWRAELFRARDSRPGLWEAGYDAKAHRLDLSSPLRDPALEEPPLRYSRAG</sequence>
<organism evidence="1 2">
    <name type="scientific">Oricola cellulosilytica</name>
    <dbReference type="NCBI Taxonomy" id="1429082"/>
    <lineage>
        <taxon>Bacteria</taxon>
        <taxon>Pseudomonadati</taxon>
        <taxon>Pseudomonadota</taxon>
        <taxon>Alphaproteobacteria</taxon>
        <taxon>Hyphomicrobiales</taxon>
        <taxon>Ahrensiaceae</taxon>
        <taxon>Oricola</taxon>
    </lineage>
</organism>
<dbReference type="Proteomes" id="UP000291301">
    <property type="component" value="Unassembled WGS sequence"/>
</dbReference>
<proteinExistence type="predicted"/>
<dbReference type="OrthoDB" id="7202530at2"/>
<dbReference type="EMBL" id="SJST01000001">
    <property type="protein sequence ID" value="TCD16705.1"/>
    <property type="molecule type" value="Genomic_DNA"/>
</dbReference>
<dbReference type="AlphaFoldDB" id="A0A4R0PFS5"/>
<evidence type="ECO:0000313" key="2">
    <source>
        <dbReference type="Proteomes" id="UP000291301"/>
    </source>
</evidence>
<gene>
    <name evidence="1" type="ORF">E0D97_00245</name>
</gene>